<dbReference type="InterPro" id="IPR012677">
    <property type="entry name" value="Nucleotide-bd_a/b_plait_sf"/>
</dbReference>
<dbReference type="GO" id="GO:0006417">
    <property type="term" value="P:regulation of translation"/>
    <property type="evidence" value="ECO:0007669"/>
    <property type="project" value="TreeGrafter"/>
</dbReference>
<feature type="compositionally biased region" description="Acidic residues" evidence="3">
    <location>
        <begin position="79"/>
        <end position="88"/>
    </location>
</feature>
<keyword evidence="2" id="KW-0694">RNA-binding</keyword>
<feature type="region of interest" description="Disordered" evidence="3">
    <location>
        <begin position="78"/>
        <end position="114"/>
    </location>
</feature>
<evidence type="ECO:0000313" key="5">
    <source>
        <dbReference type="Proteomes" id="UP000032141"/>
    </source>
</evidence>
<accession>A0A0D3CM94</accession>
<evidence type="ECO:0000256" key="1">
    <source>
        <dbReference type="ARBA" id="ARBA00022737"/>
    </source>
</evidence>
<dbReference type="HOGENOM" id="CLU_1429889_0_0_1"/>
<evidence type="ECO:0000313" key="4">
    <source>
        <dbReference type="EnsemblPlants" id="Bo5g143270.1"/>
    </source>
</evidence>
<dbReference type="PANTHER" id="PTHR48032">
    <property type="entry name" value="RNA-BINDING PROTEIN MUSASHI HOMOLOG RBP6"/>
    <property type="match status" value="1"/>
</dbReference>
<dbReference type="GO" id="GO:0003729">
    <property type="term" value="F:mRNA binding"/>
    <property type="evidence" value="ECO:0007669"/>
    <property type="project" value="TreeGrafter"/>
</dbReference>
<dbReference type="eggNOG" id="KOG4205">
    <property type="taxonomic scope" value="Eukaryota"/>
</dbReference>
<dbReference type="Gramene" id="Bo5g143270.1">
    <property type="protein sequence ID" value="Bo5g143270.1"/>
    <property type="gene ID" value="Bo5g143270"/>
</dbReference>
<dbReference type="Gene3D" id="3.30.70.330">
    <property type="match status" value="1"/>
</dbReference>
<evidence type="ECO:0000256" key="3">
    <source>
        <dbReference type="SAM" id="MobiDB-lite"/>
    </source>
</evidence>
<organism evidence="4 5">
    <name type="scientific">Brassica oleracea var. oleracea</name>
    <dbReference type="NCBI Taxonomy" id="109376"/>
    <lineage>
        <taxon>Eukaryota</taxon>
        <taxon>Viridiplantae</taxon>
        <taxon>Streptophyta</taxon>
        <taxon>Embryophyta</taxon>
        <taxon>Tracheophyta</taxon>
        <taxon>Spermatophyta</taxon>
        <taxon>Magnoliopsida</taxon>
        <taxon>eudicotyledons</taxon>
        <taxon>Gunneridae</taxon>
        <taxon>Pentapetalae</taxon>
        <taxon>rosids</taxon>
        <taxon>malvids</taxon>
        <taxon>Brassicales</taxon>
        <taxon>Brassicaceae</taxon>
        <taxon>Brassiceae</taxon>
        <taxon>Brassica</taxon>
    </lineage>
</organism>
<evidence type="ECO:0008006" key="6">
    <source>
        <dbReference type="Google" id="ProtNLM"/>
    </source>
</evidence>
<dbReference type="STRING" id="109376.A0A0D3CM94"/>
<dbReference type="PANTHER" id="PTHR48032:SF6">
    <property type="entry name" value="RNA-BINDING (RRM_RBD_RNP MOTIFS) FAMILY PROTEIN"/>
    <property type="match status" value="1"/>
</dbReference>
<keyword evidence="1" id="KW-0677">Repeat</keyword>
<reference evidence="4" key="2">
    <citation type="submission" date="2015-03" db="UniProtKB">
        <authorList>
            <consortium name="EnsemblPlants"/>
        </authorList>
    </citation>
    <scope>IDENTIFICATION</scope>
</reference>
<feature type="compositionally biased region" description="Basic residues" evidence="3">
    <location>
        <begin position="94"/>
        <end position="111"/>
    </location>
</feature>
<name>A0A0D3CM94_BRAOL</name>
<dbReference type="EnsemblPlants" id="Bo5g143270.1">
    <property type="protein sequence ID" value="Bo5g143270.1"/>
    <property type="gene ID" value="Bo5g143270"/>
</dbReference>
<dbReference type="SUPFAM" id="SSF54928">
    <property type="entry name" value="RNA-binding domain, RBD"/>
    <property type="match status" value="1"/>
</dbReference>
<dbReference type="AlphaFoldDB" id="A0A0D3CM94"/>
<keyword evidence="5" id="KW-1185">Reference proteome</keyword>
<dbReference type="Proteomes" id="UP000032141">
    <property type="component" value="Chromosome C5"/>
</dbReference>
<reference evidence="4 5" key="1">
    <citation type="journal article" date="2014" name="Genome Biol.">
        <title>Transcriptome and methylome profiling reveals relics of genome dominance in the mesopolyploid Brassica oleracea.</title>
        <authorList>
            <person name="Parkin I.A."/>
            <person name="Koh C."/>
            <person name="Tang H."/>
            <person name="Robinson S.J."/>
            <person name="Kagale S."/>
            <person name="Clarke W.E."/>
            <person name="Town C.D."/>
            <person name="Nixon J."/>
            <person name="Krishnakumar V."/>
            <person name="Bidwell S.L."/>
            <person name="Denoeud F."/>
            <person name="Belcram H."/>
            <person name="Links M.G."/>
            <person name="Just J."/>
            <person name="Clarke C."/>
            <person name="Bender T."/>
            <person name="Huebert T."/>
            <person name="Mason A.S."/>
            <person name="Pires J.C."/>
            <person name="Barker G."/>
            <person name="Moore J."/>
            <person name="Walley P.G."/>
            <person name="Manoli S."/>
            <person name="Batley J."/>
            <person name="Edwards D."/>
            <person name="Nelson M.N."/>
            <person name="Wang X."/>
            <person name="Paterson A.H."/>
            <person name="King G."/>
            <person name="Bancroft I."/>
            <person name="Chalhoub B."/>
            <person name="Sharpe A.G."/>
        </authorList>
    </citation>
    <scope>NUCLEOTIDE SEQUENCE</scope>
    <source>
        <strain evidence="4 5">cv. TO1000</strain>
    </source>
</reference>
<evidence type="ECO:0000256" key="2">
    <source>
        <dbReference type="ARBA" id="ARBA00022884"/>
    </source>
</evidence>
<proteinExistence type="predicted"/>
<dbReference type="InterPro" id="IPR035979">
    <property type="entry name" value="RBD_domain_sf"/>
</dbReference>
<sequence>MALEQQLKKEEEEQQAVATLCCTTGRARGFSFVVFTDPCVAERVTMEKHTIDGRTVEAKKAVPRDDLVWIRHLLKAPAADDDDGDETEEEKKLQRGVRLLRRTPRSPKRKTGSSWLRYQEAHDHQLYTKLEGQKLRSIISSTDQYRSFSKNCMINRCNISNIYLLKCLFLAYYVSNLSISSKHVSMQSFY</sequence>
<protein>
    <recommendedName>
        <fullName evidence="6">RRM domain-containing protein</fullName>
    </recommendedName>
</protein>